<keyword evidence="5" id="KW-0805">Transcription regulation</keyword>
<evidence type="ECO:0000313" key="12">
    <source>
        <dbReference type="Proteomes" id="UP000243819"/>
    </source>
</evidence>
<dbReference type="Pfam" id="PF04963">
    <property type="entry name" value="Sigma54_CBD"/>
    <property type="match status" value="1"/>
</dbReference>
<sequence length="464" mass="54136">MKLDFSLQIQQVQKLLMTPQLKQAIKILQMPALELQEYIQQKVEENPVLEVTEEQENDIYIDKKAFDKKTKTSNEDIIDWQEYFNERHYEEVSFGKEAVERDSFETYTKKEVTFWEYFEQQMGMLNLCKKGEKIAEYIIGSLDENGYLRTSVEEIAQTLGVKDSEVEVVLKKVQQLEPGIAARSLKECLLLQIQYRKDAPLHTQCIIENYLELVGEMKLPKLAEILNLSLLEVQEIVDYIKKLNPRPGLAFVSNMDNRYIQPDVYILEYGDEYMVIVNDSILPRLKINNYYKSLLNHGNDQEQQYIKDNLNNAYNLLKAIEQRKRTLQQVVEFIVDYQKEFFKYGIKYLKPLKLKDVAESLNIHESTVCRATNGKYADTPRGIFELKYFFSGGLGSSCGEEISTIGIKKRIIEMIEKEDKSKPLSDQQIADILQKEGVNISRRTVAKYRDEANIPSSAKRKRYK</sequence>
<dbReference type="PROSITE" id="PS50044">
    <property type="entry name" value="SIGMA54_3"/>
    <property type="match status" value="1"/>
</dbReference>
<evidence type="ECO:0000256" key="8">
    <source>
        <dbReference type="ARBA" id="ARBA00023163"/>
    </source>
</evidence>
<gene>
    <name evidence="11" type="ORF">SAMN03080614_101243</name>
</gene>
<dbReference type="GO" id="GO:0000428">
    <property type="term" value="C:DNA-directed RNA polymerase complex"/>
    <property type="evidence" value="ECO:0007669"/>
    <property type="project" value="UniProtKB-KW"/>
</dbReference>
<protein>
    <submittedName>
        <fullName evidence="11">RNA polymerase, sigma 54 subunit, RpoN/SigL</fullName>
    </submittedName>
</protein>
<dbReference type="AlphaFoldDB" id="A0A1H9ZRV1"/>
<dbReference type="EMBL" id="FOIF01000012">
    <property type="protein sequence ID" value="SES84510.1"/>
    <property type="molecule type" value="Genomic_DNA"/>
</dbReference>
<evidence type="ECO:0000259" key="9">
    <source>
        <dbReference type="Pfam" id="PF04552"/>
    </source>
</evidence>
<accession>A0A1H9ZRV1</accession>
<dbReference type="GO" id="GO:0016987">
    <property type="term" value="F:sigma factor activity"/>
    <property type="evidence" value="ECO:0007669"/>
    <property type="project" value="UniProtKB-KW"/>
</dbReference>
<name>A0A1H9ZRV1_9FIRM</name>
<dbReference type="PANTHER" id="PTHR32248">
    <property type="entry name" value="RNA POLYMERASE SIGMA-54 FACTOR"/>
    <property type="match status" value="1"/>
</dbReference>
<dbReference type="PROSITE" id="PS00718">
    <property type="entry name" value="SIGMA54_2"/>
    <property type="match status" value="1"/>
</dbReference>
<dbReference type="InterPro" id="IPR007046">
    <property type="entry name" value="RNA_pol_sigma_54_core-bd"/>
</dbReference>
<keyword evidence="12" id="KW-1185">Reference proteome</keyword>
<evidence type="ECO:0000256" key="2">
    <source>
        <dbReference type="ARBA" id="ARBA00022478"/>
    </source>
</evidence>
<keyword evidence="4" id="KW-0548">Nucleotidyltransferase</keyword>
<dbReference type="RefSeq" id="WP_177159705.1">
    <property type="nucleotide sequence ID" value="NZ_FOIF01000012.1"/>
</dbReference>
<keyword evidence="2" id="KW-0240">DNA-directed RNA polymerase</keyword>
<evidence type="ECO:0000256" key="4">
    <source>
        <dbReference type="ARBA" id="ARBA00022695"/>
    </source>
</evidence>
<dbReference type="InterPro" id="IPR038709">
    <property type="entry name" value="RpoN_core-bd_sf"/>
</dbReference>
<dbReference type="GO" id="GO:0006352">
    <property type="term" value="P:DNA-templated transcription initiation"/>
    <property type="evidence" value="ECO:0007669"/>
    <property type="project" value="InterPro"/>
</dbReference>
<dbReference type="NCBIfam" id="TIGR02395">
    <property type="entry name" value="rpoN_sigma"/>
    <property type="match status" value="1"/>
</dbReference>
<feature type="domain" description="RNA polymerase sigma factor 54 DNA-binding" evidence="9">
    <location>
        <begin position="303"/>
        <end position="462"/>
    </location>
</feature>
<dbReference type="Gene3D" id="1.10.10.60">
    <property type="entry name" value="Homeodomain-like"/>
    <property type="match status" value="1"/>
</dbReference>
<dbReference type="PIRSF" id="PIRSF000774">
    <property type="entry name" value="RpoN"/>
    <property type="match status" value="1"/>
</dbReference>
<dbReference type="InterPro" id="IPR000394">
    <property type="entry name" value="RNA_pol_sigma_54"/>
</dbReference>
<dbReference type="STRING" id="1120990.SAMN03080614_101243"/>
<feature type="domain" description="RNA polymerase sigma factor 54 core-binding" evidence="10">
    <location>
        <begin position="104"/>
        <end position="291"/>
    </location>
</feature>
<dbReference type="Proteomes" id="UP000243819">
    <property type="component" value="Unassembled WGS sequence"/>
</dbReference>
<dbReference type="GO" id="GO:0016779">
    <property type="term" value="F:nucleotidyltransferase activity"/>
    <property type="evidence" value="ECO:0007669"/>
    <property type="project" value="UniProtKB-KW"/>
</dbReference>
<dbReference type="PRINTS" id="PR00045">
    <property type="entry name" value="SIGMA54FCT"/>
</dbReference>
<keyword evidence="3" id="KW-0808">Transferase</keyword>
<dbReference type="PANTHER" id="PTHR32248:SF4">
    <property type="entry name" value="RNA POLYMERASE SIGMA-54 FACTOR"/>
    <property type="match status" value="1"/>
</dbReference>
<evidence type="ECO:0000256" key="7">
    <source>
        <dbReference type="ARBA" id="ARBA00023125"/>
    </source>
</evidence>
<dbReference type="GO" id="GO:0003677">
    <property type="term" value="F:DNA binding"/>
    <property type="evidence" value="ECO:0007669"/>
    <property type="project" value="UniProtKB-KW"/>
</dbReference>
<evidence type="ECO:0000256" key="1">
    <source>
        <dbReference type="ARBA" id="ARBA00008798"/>
    </source>
</evidence>
<evidence type="ECO:0000256" key="6">
    <source>
        <dbReference type="ARBA" id="ARBA00023082"/>
    </source>
</evidence>
<reference evidence="12" key="1">
    <citation type="submission" date="2016-10" db="EMBL/GenBank/DDBJ databases">
        <authorList>
            <person name="Varghese N."/>
            <person name="Submissions S."/>
        </authorList>
    </citation>
    <scope>NUCLEOTIDE SEQUENCE [LARGE SCALE GENOMIC DNA]</scope>
    <source>
        <strain evidence="12">DSM 13577</strain>
    </source>
</reference>
<organism evidence="11 12">
    <name type="scientific">Anaerobranca gottschalkii DSM 13577</name>
    <dbReference type="NCBI Taxonomy" id="1120990"/>
    <lineage>
        <taxon>Bacteria</taxon>
        <taxon>Bacillati</taxon>
        <taxon>Bacillota</taxon>
        <taxon>Clostridia</taxon>
        <taxon>Eubacteriales</taxon>
        <taxon>Proteinivoracaceae</taxon>
        <taxon>Anaerobranca</taxon>
    </lineage>
</organism>
<dbReference type="Pfam" id="PF04552">
    <property type="entry name" value="Sigma54_DBD"/>
    <property type="match status" value="1"/>
</dbReference>
<evidence type="ECO:0000313" key="11">
    <source>
        <dbReference type="EMBL" id="SES84510.1"/>
    </source>
</evidence>
<dbReference type="Gene3D" id="1.10.10.1330">
    <property type="entry name" value="RNA polymerase sigma-54 factor, core-binding domain"/>
    <property type="match status" value="1"/>
</dbReference>
<proteinExistence type="inferred from homology"/>
<evidence type="ECO:0000256" key="5">
    <source>
        <dbReference type="ARBA" id="ARBA00023015"/>
    </source>
</evidence>
<evidence type="ECO:0000256" key="3">
    <source>
        <dbReference type="ARBA" id="ARBA00022679"/>
    </source>
</evidence>
<evidence type="ECO:0000259" key="10">
    <source>
        <dbReference type="Pfam" id="PF04963"/>
    </source>
</evidence>
<keyword evidence="8" id="KW-0804">Transcription</keyword>
<dbReference type="GO" id="GO:0001216">
    <property type="term" value="F:DNA-binding transcription activator activity"/>
    <property type="evidence" value="ECO:0007669"/>
    <property type="project" value="InterPro"/>
</dbReference>
<comment type="similarity">
    <text evidence="1">Belongs to the sigma-54 factor family.</text>
</comment>
<keyword evidence="7" id="KW-0238">DNA-binding</keyword>
<dbReference type="Pfam" id="PF00309">
    <property type="entry name" value="Sigma54_AID"/>
    <property type="match status" value="1"/>
</dbReference>
<dbReference type="InterPro" id="IPR007634">
    <property type="entry name" value="RNA_pol_sigma_54_DNA-bd"/>
</dbReference>
<keyword evidence="6" id="KW-0731">Sigma factor</keyword>